<evidence type="ECO:0000256" key="3">
    <source>
        <dbReference type="ARBA" id="ARBA00022741"/>
    </source>
</evidence>
<keyword evidence="4 6" id="KW-0067">ATP-binding</keyword>
<dbReference type="PANTHER" id="PTHR43335:SF4">
    <property type="entry name" value="ABC TRANSPORTER, ATP-BINDING PROTEIN"/>
    <property type="match status" value="1"/>
</dbReference>
<dbReference type="Pfam" id="PF00005">
    <property type="entry name" value="ABC_tran"/>
    <property type="match status" value="1"/>
</dbReference>
<proteinExistence type="inferred from homology"/>
<keyword evidence="3" id="KW-0547">Nucleotide-binding</keyword>
<keyword evidence="2" id="KW-0813">Transport</keyword>
<sequence length="249" mass="27529">MGEQVIVLTDLTKRYGNFTAVDHINLSICKGEIFGLLGPNGAGKSTTILMMLGLTEPTSGKVEICGINSTTNPIEVKRKIGYLPEDLGFYDDMTGLDNLIYTALLNGLSKKEAKEKAMELLSRVGLAGQIHKKTGKYSRGMRQRLGLADVLIKNPEIIILDEPTSGIDPAGIQEFIELVRNLSRVHSLTVLFSSHNLDQVQKACDRVGVFNHGELLAQLDLREMEEKKVELIDVYNNYVKEGGEKHEQS</sequence>
<evidence type="ECO:0000256" key="1">
    <source>
        <dbReference type="ARBA" id="ARBA00005417"/>
    </source>
</evidence>
<reference evidence="7" key="1">
    <citation type="submission" date="2016-11" db="EMBL/GenBank/DDBJ databases">
        <authorList>
            <person name="Varghese N."/>
            <person name="Submissions S."/>
        </authorList>
    </citation>
    <scope>NUCLEOTIDE SEQUENCE [LARGE SCALE GENOMIC DNA]</scope>
    <source>
        <strain evidence="7">DSM 26884</strain>
    </source>
</reference>
<dbReference type="InterPro" id="IPR003439">
    <property type="entry name" value="ABC_transporter-like_ATP-bd"/>
</dbReference>
<gene>
    <name evidence="6" type="ORF">SAMN05444350_11344</name>
</gene>
<dbReference type="SUPFAM" id="SSF52540">
    <property type="entry name" value="P-loop containing nucleoside triphosphate hydrolases"/>
    <property type="match status" value="1"/>
</dbReference>
<dbReference type="Proteomes" id="UP000184192">
    <property type="component" value="Unassembled WGS sequence"/>
</dbReference>
<evidence type="ECO:0000256" key="4">
    <source>
        <dbReference type="ARBA" id="ARBA00022840"/>
    </source>
</evidence>
<accession>A0A1M6FX35</accession>
<organism evidence="6 7">
    <name type="scientific">Bacteroides stercorirosoris</name>
    <dbReference type="NCBI Taxonomy" id="871324"/>
    <lineage>
        <taxon>Bacteria</taxon>
        <taxon>Pseudomonadati</taxon>
        <taxon>Bacteroidota</taxon>
        <taxon>Bacteroidia</taxon>
        <taxon>Bacteroidales</taxon>
        <taxon>Bacteroidaceae</taxon>
        <taxon>Bacteroides</taxon>
    </lineage>
</organism>
<protein>
    <submittedName>
        <fullName evidence="6">ABC-2 type transport system ATP-binding protein</fullName>
    </submittedName>
</protein>
<comment type="similarity">
    <text evidence="1">Belongs to the ABC transporter superfamily.</text>
</comment>
<dbReference type="Gene3D" id="3.40.50.300">
    <property type="entry name" value="P-loop containing nucleotide triphosphate hydrolases"/>
    <property type="match status" value="1"/>
</dbReference>
<dbReference type="InterPro" id="IPR003593">
    <property type="entry name" value="AAA+_ATPase"/>
</dbReference>
<dbReference type="CDD" id="cd03230">
    <property type="entry name" value="ABC_DR_subfamily_A"/>
    <property type="match status" value="1"/>
</dbReference>
<dbReference type="EMBL" id="FQZN01000013">
    <property type="protein sequence ID" value="SHJ02278.1"/>
    <property type="molecule type" value="Genomic_DNA"/>
</dbReference>
<dbReference type="InterPro" id="IPR027417">
    <property type="entry name" value="P-loop_NTPase"/>
</dbReference>
<dbReference type="AlphaFoldDB" id="A0A1M6FX35"/>
<dbReference type="SMART" id="SM00382">
    <property type="entry name" value="AAA"/>
    <property type="match status" value="1"/>
</dbReference>
<dbReference type="GO" id="GO:0005524">
    <property type="term" value="F:ATP binding"/>
    <property type="evidence" value="ECO:0007669"/>
    <property type="project" value="UniProtKB-KW"/>
</dbReference>
<feature type="domain" description="ABC transporter" evidence="5">
    <location>
        <begin position="6"/>
        <end position="237"/>
    </location>
</feature>
<keyword evidence="7" id="KW-1185">Reference proteome</keyword>
<dbReference type="GO" id="GO:0016887">
    <property type="term" value="F:ATP hydrolysis activity"/>
    <property type="evidence" value="ECO:0007669"/>
    <property type="project" value="InterPro"/>
</dbReference>
<evidence type="ECO:0000313" key="6">
    <source>
        <dbReference type="EMBL" id="SHJ02278.1"/>
    </source>
</evidence>
<evidence type="ECO:0000259" key="5">
    <source>
        <dbReference type="PROSITE" id="PS50893"/>
    </source>
</evidence>
<name>A0A1M6FX35_9BACE</name>
<dbReference type="PROSITE" id="PS50893">
    <property type="entry name" value="ABC_TRANSPORTER_2"/>
    <property type="match status" value="1"/>
</dbReference>
<dbReference type="PANTHER" id="PTHR43335">
    <property type="entry name" value="ABC TRANSPORTER, ATP-BINDING PROTEIN"/>
    <property type="match status" value="1"/>
</dbReference>
<evidence type="ECO:0000313" key="7">
    <source>
        <dbReference type="Proteomes" id="UP000184192"/>
    </source>
</evidence>
<dbReference type="GeneID" id="92712418"/>
<evidence type="ECO:0000256" key="2">
    <source>
        <dbReference type="ARBA" id="ARBA00022448"/>
    </source>
</evidence>
<dbReference type="RefSeq" id="WP_025831068.1">
    <property type="nucleotide sequence ID" value="NZ_FQZN01000013.1"/>
</dbReference>
<dbReference type="eggNOG" id="COG1131">
    <property type="taxonomic scope" value="Bacteria"/>
</dbReference>